<comment type="similarity">
    <text evidence="2">Belongs to the EamA transporter family.</text>
</comment>
<comment type="subcellular location">
    <subcellularLocation>
        <location evidence="1">Cell membrane</location>
        <topology evidence="1">Multi-pass membrane protein</topology>
    </subcellularLocation>
</comment>
<sequence length="299" mass="32354">MSGRNAGLSQAASGVFVLLWSGGAIFTRLGLNDATALTLLIARFSVALLALVLICLLRRQWLPEKGTRLRVAITGVLFIGGYSVCYFQAMAHNITPGLLAAVLGIQPILTLCCTERGFRGRRLAGLMIALGGLFLLVWRSLLVSGFPLSGMIFSLSALACITTGTVMQKQIEQPPVRVLPLQYAASLLLCLLMLPFSPVTICLTPELILSVVFLGLIVSVVAQLLFYRMLIKGSLVNVTSLFYLVPVTTALLDYLLLGNRLPWSAMAGMVAIFAGIWLVFRSAEPQRDPDRDSLPDKLS</sequence>
<evidence type="ECO:0000256" key="6">
    <source>
        <dbReference type="ARBA" id="ARBA00023136"/>
    </source>
</evidence>
<feature type="domain" description="EamA" evidence="8">
    <location>
        <begin position="149"/>
        <end position="280"/>
    </location>
</feature>
<name>A0ABW1VRF9_9GAMM</name>
<evidence type="ECO:0000259" key="8">
    <source>
        <dbReference type="Pfam" id="PF00892"/>
    </source>
</evidence>
<dbReference type="InterPro" id="IPR050638">
    <property type="entry name" value="AA-Vitamin_Transporters"/>
</dbReference>
<organism evidence="9 10">
    <name type="scientific">Tatumella punctata</name>
    <dbReference type="NCBI Taxonomy" id="399969"/>
    <lineage>
        <taxon>Bacteria</taxon>
        <taxon>Pseudomonadati</taxon>
        <taxon>Pseudomonadota</taxon>
        <taxon>Gammaproteobacteria</taxon>
        <taxon>Enterobacterales</taxon>
        <taxon>Erwiniaceae</taxon>
        <taxon>Tatumella</taxon>
    </lineage>
</organism>
<dbReference type="EMBL" id="JBHSUC010000037">
    <property type="protein sequence ID" value="MFC6363591.1"/>
    <property type="molecule type" value="Genomic_DNA"/>
</dbReference>
<feature type="transmembrane region" description="Helical" evidence="7">
    <location>
        <begin position="123"/>
        <end position="142"/>
    </location>
</feature>
<protein>
    <submittedName>
        <fullName evidence="9">DMT family transporter</fullName>
    </submittedName>
</protein>
<dbReference type="PANTHER" id="PTHR32322">
    <property type="entry name" value="INNER MEMBRANE TRANSPORTER"/>
    <property type="match status" value="1"/>
</dbReference>
<comment type="caution">
    <text evidence="9">The sequence shown here is derived from an EMBL/GenBank/DDBJ whole genome shotgun (WGS) entry which is preliminary data.</text>
</comment>
<feature type="transmembrane region" description="Helical" evidence="7">
    <location>
        <begin position="148"/>
        <end position="167"/>
    </location>
</feature>
<evidence type="ECO:0000256" key="2">
    <source>
        <dbReference type="ARBA" id="ARBA00007362"/>
    </source>
</evidence>
<keyword evidence="3" id="KW-1003">Cell membrane</keyword>
<evidence type="ECO:0000256" key="1">
    <source>
        <dbReference type="ARBA" id="ARBA00004651"/>
    </source>
</evidence>
<evidence type="ECO:0000256" key="5">
    <source>
        <dbReference type="ARBA" id="ARBA00022989"/>
    </source>
</evidence>
<reference evidence="10" key="1">
    <citation type="journal article" date="2019" name="Int. J. Syst. Evol. Microbiol.">
        <title>The Global Catalogue of Microorganisms (GCM) 10K type strain sequencing project: providing services to taxonomists for standard genome sequencing and annotation.</title>
        <authorList>
            <consortium name="The Broad Institute Genomics Platform"/>
            <consortium name="The Broad Institute Genome Sequencing Center for Infectious Disease"/>
            <person name="Wu L."/>
            <person name="Ma J."/>
        </authorList>
    </citation>
    <scope>NUCLEOTIDE SEQUENCE [LARGE SCALE GENOMIC DNA]</scope>
    <source>
        <strain evidence="10">CGMCC 4.1530</strain>
    </source>
</reference>
<evidence type="ECO:0000256" key="3">
    <source>
        <dbReference type="ARBA" id="ARBA00022475"/>
    </source>
</evidence>
<proteinExistence type="inferred from homology"/>
<dbReference type="Pfam" id="PF00892">
    <property type="entry name" value="EamA"/>
    <property type="match status" value="2"/>
</dbReference>
<accession>A0ABW1VRF9</accession>
<feature type="transmembrane region" description="Helical" evidence="7">
    <location>
        <begin position="179"/>
        <end position="201"/>
    </location>
</feature>
<keyword evidence="5 7" id="KW-1133">Transmembrane helix</keyword>
<dbReference type="SUPFAM" id="SSF103481">
    <property type="entry name" value="Multidrug resistance efflux transporter EmrE"/>
    <property type="match status" value="2"/>
</dbReference>
<feature type="transmembrane region" description="Helical" evidence="7">
    <location>
        <begin position="95"/>
        <end position="114"/>
    </location>
</feature>
<feature type="transmembrane region" description="Helical" evidence="7">
    <location>
        <begin position="12"/>
        <end position="31"/>
    </location>
</feature>
<keyword evidence="6 7" id="KW-0472">Membrane</keyword>
<dbReference type="Proteomes" id="UP001596215">
    <property type="component" value="Unassembled WGS sequence"/>
</dbReference>
<evidence type="ECO:0000313" key="10">
    <source>
        <dbReference type="Proteomes" id="UP001596215"/>
    </source>
</evidence>
<keyword evidence="10" id="KW-1185">Reference proteome</keyword>
<feature type="transmembrane region" description="Helical" evidence="7">
    <location>
        <begin position="207"/>
        <end position="227"/>
    </location>
</feature>
<evidence type="ECO:0000256" key="4">
    <source>
        <dbReference type="ARBA" id="ARBA00022692"/>
    </source>
</evidence>
<feature type="transmembrane region" description="Helical" evidence="7">
    <location>
        <begin position="234"/>
        <end position="257"/>
    </location>
</feature>
<gene>
    <name evidence="9" type="ORF">ACFP73_16140</name>
</gene>
<dbReference type="InterPro" id="IPR000620">
    <property type="entry name" value="EamA_dom"/>
</dbReference>
<evidence type="ECO:0000313" key="9">
    <source>
        <dbReference type="EMBL" id="MFC6363591.1"/>
    </source>
</evidence>
<feature type="transmembrane region" description="Helical" evidence="7">
    <location>
        <begin position="263"/>
        <end position="280"/>
    </location>
</feature>
<dbReference type="PANTHER" id="PTHR32322:SF2">
    <property type="entry name" value="EAMA DOMAIN-CONTAINING PROTEIN"/>
    <property type="match status" value="1"/>
</dbReference>
<dbReference type="RefSeq" id="WP_212711038.1">
    <property type="nucleotide sequence ID" value="NZ_BAAAFW010000046.1"/>
</dbReference>
<feature type="domain" description="EamA" evidence="8">
    <location>
        <begin position="17"/>
        <end position="137"/>
    </location>
</feature>
<evidence type="ECO:0000256" key="7">
    <source>
        <dbReference type="SAM" id="Phobius"/>
    </source>
</evidence>
<feature type="transmembrane region" description="Helical" evidence="7">
    <location>
        <begin position="37"/>
        <end position="57"/>
    </location>
</feature>
<dbReference type="InterPro" id="IPR037185">
    <property type="entry name" value="EmrE-like"/>
</dbReference>
<keyword evidence="4 7" id="KW-0812">Transmembrane</keyword>
<feature type="transmembrane region" description="Helical" evidence="7">
    <location>
        <begin position="69"/>
        <end position="89"/>
    </location>
</feature>